<proteinExistence type="predicted"/>
<sequence length="71" mass="7704">MCPASLGHVAQGEAARAGWDSCFHGFTPSSSVGSVRRRIRTHSAVCRMPSTHRAVRETHGSLLVRDALGWM</sequence>
<protein>
    <submittedName>
        <fullName evidence="1">Uncharacterized protein</fullName>
    </submittedName>
</protein>
<dbReference type="EMBL" id="JAAKFY010000027">
    <property type="protein sequence ID" value="KAF3833085.1"/>
    <property type="molecule type" value="Genomic_DNA"/>
</dbReference>
<keyword evidence="2" id="KW-1185">Reference proteome</keyword>
<name>A0A7J5X7Z3_DISMA</name>
<dbReference type="AlphaFoldDB" id="A0A7J5X7Z3"/>
<evidence type="ECO:0000313" key="1">
    <source>
        <dbReference type="EMBL" id="KAF3833085.1"/>
    </source>
</evidence>
<reference evidence="1 2" key="1">
    <citation type="submission" date="2020-03" db="EMBL/GenBank/DDBJ databases">
        <title>Dissostichus mawsoni Genome sequencing and assembly.</title>
        <authorList>
            <person name="Park H."/>
        </authorList>
    </citation>
    <scope>NUCLEOTIDE SEQUENCE [LARGE SCALE GENOMIC DNA]</scope>
    <source>
        <strain evidence="1">DM0001</strain>
        <tissue evidence="1">Muscle</tissue>
    </source>
</reference>
<dbReference type="Proteomes" id="UP000518266">
    <property type="component" value="Unassembled WGS sequence"/>
</dbReference>
<gene>
    <name evidence="1" type="ORF">F7725_026750</name>
</gene>
<feature type="non-terminal residue" evidence="1">
    <location>
        <position position="1"/>
    </location>
</feature>
<comment type="caution">
    <text evidence="1">The sequence shown here is derived from an EMBL/GenBank/DDBJ whole genome shotgun (WGS) entry which is preliminary data.</text>
</comment>
<accession>A0A7J5X7Z3</accession>
<evidence type="ECO:0000313" key="2">
    <source>
        <dbReference type="Proteomes" id="UP000518266"/>
    </source>
</evidence>
<organism evidence="1 2">
    <name type="scientific">Dissostichus mawsoni</name>
    <name type="common">Antarctic cod</name>
    <dbReference type="NCBI Taxonomy" id="36200"/>
    <lineage>
        <taxon>Eukaryota</taxon>
        <taxon>Metazoa</taxon>
        <taxon>Chordata</taxon>
        <taxon>Craniata</taxon>
        <taxon>Vertebrata</taxon>
        <taxon>Euteleostomi</taxon>
        <taxon>Actinopterygii</taxon>
        <taxon>Neopterygii</taxon>
        <taxon>Teleostei</taxon>
        <taxon>Neoteleostei</taxon>
        <taxon>Acanthomorphata</taxon>
        <taxon>Eupercaria</taxon>
        <taxon>Perciformes</taxon>
        <taxon>Notothenioidei</taxon>
        <taxon>Nototheniidae</taxon>
        <taxon>Dissostichus</taxon>
    </lineage>
</organism>